<evidence type="ECO:0000313" key="2">
    <source>
        <dbReference type="EnsemblPlants" id="OMERI03G16570.1"/>
    </source>
</evidence>
<dbReference type="Gramene" id="OMERI03G16570.1">
    <property type="protein sequence ID" value="OMERI03G16570.1"/>
    <property type="gene ID" value="OMERI03G16570"/>
</dbReference>
<dbReference type="Proteomes" id="UP000008021">
    <property type="component" value="Chromosome 3"/>
</dbReference>
<organism evidence="2">
    <name type="scientific">Oryza meridionalis</name>
    <dbReference type="NCBI Taxonomy" id="40149"/>
    <lineage>
        <taxon>Eukaryota</taxon>
        <taxon>Viridiplantae</taxon>
        <taxon>Streptophyta</taxon>
        <taxon>Embryophyta</taxon>
        <taxon>Tracheophyta</taxon>
        <taxon>Spermatophyta</taxon>
        <taxon>Magnoliopsida</taxon>
        <taxon>Liliopsida</taxon>
        <taxon>Poales</taxon>
        <taxon>Poaceae</taxon>
        <taxon>BOP clade</taxon>
        <taxon>Oryzoideae</taxon>
        <taxon>Oryzeae</taxon>
        <taxon>Oryzinae</taxon>
        <taxon>Oryza</taxon>
    </lineage>
</organism>
<feature type="region of interest" description="Disordered" evidence="1">
    <location>
        <begin position="1"/>
        <end position="54"/>
    </location>
</feature>
<sequence length="489" mass="54661">MEGASSAPPPSASPQQFAPASRLPPPAGRLPPPAGRLPPPSMEEAPRTVAGKDWKPAGFPPLPVFSSSRRALLDPSMFSTVLYSTRIKRHNIPQAITVLEDVIGVLIRHMWRAHQEFNFWNLLSEGSVAQRLSFFAFKRGPLHLGGTVYAALRSFTPHNHILNCANGLISSKLSVFKTIQSSLSVFLAEAYRELITYEDKIDGDPVMLMEELSVFLTNSIRKLEISLSNTGDEALLEKAGYDADITIDAIGDKIVVTFAKEMCNMSENLKEASGKKVVFQKNYNVWRRSMYSYFERHHVTIEGIHLSDDSMMSRLHEICIQQLENPIFGISKGRVRQALVIQVNELIAQNRVAVAVFGFLPLLPPAFGLDLSAIQWRYIQRRKSEALAAACKIQNYALYEDIRERILILRELPVSVETEFLRAEEVGLLIYSAAMFHVSAAAQFTGRGGDMMSLEENMRTILRPDSGFEQRLGSAVRLYNLLMGHPSSR</sequence>
<dbReference type="EnsemblPlants" id="OMERI03G16570.1">
    <property type="protein sequence ID" value="OMERI03G16570.1"/>
    <property type="gene ID" value="OMERI03G16570"/>
</dbReference>
<name>A0A0E0D102_9ORYZ</name>
<reference evidence="2" key="2">
    <citation type="submission" date="2018-05" db="EMBL/GenBank/DDBJ databases">
        <title>OmerRS3 (Oryza meridionalis Reference Sequence Version 3).</title>
        <authorList>
            <person name="Zhang J."/>
            <person name="Kudrna D."/>
            <person name="Lee S."/>
            <person name="Talag J."/>
            <person name="Welchert J."/>
            <person name="Wing R.A."/>
        </authorList>
    </citation>
    <scope>NUCLEOTIDE SEQUENCE [LARGE SCALE GENOMIC DNA]</scope>
    <source>
        <strain evidence="2">cv. OR44</strain>
    </source>
</reference>
<evidence type="ECO:0000256" key="1">
    <source>
        <dbReference type="SAM" id="MobiDB-lite"/>
    </source>
</evidence>
<keyword evidence="3" id="KW-1185">Reference proteome</keyword>
<evidence type="ECO:0000313" key="3">
    <source>
        <dbReference type="Proteomes" id="UP000008021"/>
    </source>
</evidence>
<proteinExistence type="predicted"/>
<dbReference type="HOGENOM" id="CLU_558232_0_0_1"/>
<protein>
    <submittedName>
        <fullName evidence="2">Uncharacterized protein</fullName>
    </submittedName>
</protein>
<reference evidence="2" key="1">
    <citation type="submission" date="2015-04" db="UniProtKB">
        <authorList>
            <consortium name="EnsemblPlants"/>
        </authorList>
    </citation>
    <scope>IDENTIFICATION</scope>
</reference>
<feature type="compositionally biased region" description="Pro residues" evidence="1">
    <location>
        <begin position="22"/>
        <end position="41"/>
    </location>
</feature>
<feature type="compositionally biased region" description="Basic and acidic residues" evidence="1">
    <location>
        <begin position="44"/>
        <end position="54"/>
    </location>
</feature>
<accession>A0A0E0D102</accession>
<dbReference type="AlphaFoldDB" id="A0A0E0D102"/>